<keyword evidence="3" id="KW-1185">Reference proteome</keyword>
<reference evidence="2" key="1">
    <citation type="journal article" date="2020" name="Stud. Mycol.">
        <title>101 Dothideomycetes genomes: a test case for predicting lifestyles and emergence of pathogens.</title>
        <authorList>
            <person name="Haridas S."/>
            <person name="Albert R."/>
            <person name="Binder M."/>
            <person name="Bloem J."/>
            <person name="Labutti K."/>
            <person name="Salamov A."/>
            <person name="Andreopoulos B."/>
            <person name="Baker S."/>
            <person name="Barry K."/>
            <person name="Bills G."/>
            <person name="Bluhm B."/>
            <person name="Cannon C."/>
            <person name="Castanera R."/>
            <person name="Culley D."/>
            <person name="Daum C."/>
            <person name="Ezra D."/>
            <person name="Gonzalez J."/>
            <person name="Henrissat B."/>
            <person name="Kuo A."/>
            <person name="Liang C."/>
            <person name="Lipzen A."/>
            <person name="Lutzoni F."/>
            <person name="Magnuson J."/>
            <person name="Mondo S."/>
            <person name="Nolan M."/>
            <person name="Ohm R."/>
            <person name="Pangilinan J."/>
            <person name="Park H.-J."/>
            <person name="Ramirez L."/>
            <person name="Alfaro M."/>
            <person name="Sun H."/>
            <person name="Tritt A."/>
            <person name="Yoshinaga Y."/>
            <person name="Zwiers L.-H."/>
            <person name="Turgeon B."/>
            <person name="Goodwin S."/>
            <person name="Spatafora J."/>
            <person name="Crous P."/>
            <person name="Grigoriev I."/>
        </authorList>
    </citation>
    <scope>NUCLEOTIDE SEQUENCE</scope>
    <source>
        <strain evidence="2">CBS 690.94</strain>
    </source>
</reference>
<dbReference type="AlphaFoldDB" id="A0A9P4UFQ1"/>
<comment type="caution">
    <text evidence="2">The sequence shown here is derived from an EMBL/GenBank/DDBJ whole genome shotgun (WGS) entry which is preliminary data.</text>
</comment>
<gene>
    <name evidence="2" type="ORF">P171DRAFT_479376</name>
</gene>
<feature type="region of interest" description="Disordered" evidence="1">
    <location>
        <begin position="1"/>
        <end position="35"/>
    </location>
</feature>
<evidence type="ECO:0000313" key="2">
    <source>
        <dbReference type="EMBL" id="KAF2450274.1"/>
    </source>
</evidence>
<organism evidence="2 3">
    <name type="scientific">Karstenula rhodostoma CBS 690.94</name>
    <dbReference type="NCBI Taxonomy" id="1392251"/>
    <lineage>
        <taxon>Eukaryota</taxon>
        <taxon>Fungi</taxon>
        <taxon>Dikarya</taxon>
        <taxon>Ascomycota</taxon>
        <taxon>Pezizomycotina</taxon>
        <taxon>Dothideomycetes</taxon>
        <taxon>Pleosporomycetidae</taxon>
        <taxon>Pleosporales</taxon>
        <taxon>Massarineae</taxon>
        <taxon>Didymosphaeriaceae</taxon>
        <taxon>Karstenula</taxon>
    </lineage>
</organism>
<accession>A0A9P4UFQ1</accession>
<dbReference type="Proteomes" id="UP000799764">
    <property type="component" value="Unassembled WGS sequence"/>
</dbReference>
<protein>
    <submittedName>
        <fullName evidence="2">Uncharacterized protein</fullName>
    </submittedName>
</protein>
<dbReference type="EMBL" id="MU001493">
    <property type="protein sequence ID" value="KAF2450274.1"/>
    <property type="molecule type" value="Genomic_DNA"/>
</dbReference>
<proteinExistence type="predicted"/>
<evidence type="ECO:0000313" key="3">
    <source>
        <dbReference type="Proteomes" id="UP000799764"/>
    </source>
</evidence>
<evidence type="ECO:0000256" key="1">
    <source>
        <dbReference type="SAM" id="MobiDB-lite"/>
    </source>
</evidence>
<name>A0A9P4UFQ1_9PLEO</name>
<sequence length="306" mass="34786">MSERKSSAPSPLKADAQSPSTSATAHTVPPPVTVSQATPFLRLPPELRNRIYEYALTSEVELEMVKSVQNHQFTATTLASASRINFNRLASYMEYILDNVVRFSNSRGAMQSSVRQFIRFYDKANNTKTHWNCTFIFDGIYGVSKVKFDTSMWLMSHSDTFVKMLVAAERSPNMKIHFYLPGFGYFGKSKIAPKKLVEGGLLLKRAIRGLTEYHFSPPGFGVGDEGKHSRLFDRRAQLHGGLHELEIKQRGRNTLNLRVFPAEKVFKVDDFRHRAKDGFADKDDATENLNLESWIAWLQDVYDHGL</sequence>